<feature type="region of interest" description="Disordered" evidence="1">
    <location>
        <begin position="1"/>
        <end position="26"/>
    </location>
</feature>
<dbReference type="OrthoDB" id="4950453at2759"/>
<accession>A0A9P7SEG1</accession>
<comment type="caution">
    <text evidence="2">The sequence shown here is derived from an EMBL/GenBank/DDBJ whole genome shotgun (WGS) entry which is preliminary data.</text>
</comment>
<gene>
    <name evidence="2" type="ORF">E4U60_006759</name>
</gene>
<protein>
    <submittedName>
        <fullName evidence="2">Uncharacterized protein</fullName>
    </submittedName>
</protein>
<sequence length="160" mass="17690">MSERPRQIRPRPPVGDAGKEANVKGNSLEEAAFADVDKFAETDSSPKNPENAPELIERLEPRASGDEAVKASSSAYPTVSHIAYQRLQIFLMSRKLERLTSDFPPRSLTEEECADLFPLKCTDEQWAQLVDAFPMEDISEIILRQMGHAMANSEATGTGP</sequence>
<keyword evidence="3" id="KW-1185">Reference proteome</keyword>
<organism evidence="2 3">
    <name type="scientific">Claviceps pazoutovae</name>
    <dbReference type="NCBI Taxonomy" id="1649127"/>
    <lineage>
        <taxon>Eukaryota</taxon>
        <taxon>Fungi</taxon>
        <taxon>Dikarya</taxon>
        <taxon>Ascomycota</taxon>
        <taxon>Pezizomycotina</taxon>
        <taxon>Sordariomycetes</taxon>
        <taxon>Hypocreomycetidae</taxon>
        <taxon>Hypocreales</taxon>
        <taxon>Clavicipitaceae</taxon>
        <taxon>Claviceps</taxon>
    </lineage>
</organism>
<feature type="region of interest" description="Disordered" evidence="1">
    <location>
        <begin position="35"/>
        <end position="54"/>
    </location>
</feature>
<dbReference type="AlphaFoldDB" id="A0A9P7SEG1"/>
<proteinExistence type="predicted"/>
<name>A0A9P7SEG1_9HYPO</name>
<dbReference type="Proteomes" id="UP000706124">
    <property type="component" value="Unassembled WGS sequence"/>
</dbReference>
<evidence type="ECO:0000313" key="2">
    <source>
        <dbReference type="EMBL" id="KAG5930839.1"/>
    </source>
</evidence>
<dbReference type="EMBL" id="SRPO01000685">
    <property type="protein sequence ID" value="KAG5930839.1"/>
    <property type="molecule type" value="Genomic_DNA"/>
</dbReference>
<evidence type="ECO:0000256" key="1">
    <source>
        <dbReference type="SAM" id="MobiDB-lite"/>
    </source>
</evidence>
<evidence type="ECO:0000313" key="3">
    <source>
        <dbReference type="Proteomes" id="UP000706124"/>
    </source>
</evidence>
<reference evidence="2 3" key="1">
    <citation type="journal article" date="2020" name="bioRxiv">
        <title>Whole genome comparisons of ergot fungi reveals the divergence and evolution of species within the genus Claviceps are the result of varying mechanisms driving genome evolution and host range expansion.</title>
        <authorList>
            <person name="Wyka S.A."/>
            <person name="Mondo S.J."/>
            <person name="Liu M."/>
            <person name="Dettman J."/>
            <person name="Nalam V."/>
            <person name="Broders K.D."/>
        </authorList>
    </citation>
    <scope>NUCLEOTIDE SEQUENCE [LARGE SCALE GENOMIC DNA]</scope>
    <source>
        <strain evidence="2 3">CCC 1485</strain>
    </source>
</reference>